<feature type="region of interest" description="Disordered" evidence="1">
    <location>
        <begin position="23"/>
        <end position="52"/>
    </location>
</feature>
<protein>
    <submittedName>
        <fullName evidence="2">Uncharacterized protein</fullName>
    </submittedName>
</protein>
<accession>A0A640TUA5</accession>
<sequence>MPPSGPELPPPPHVLVPLLERTDPVTGIGLPDGFHTSTSAAGAPEGESDVKG</sequence>
<proteinExistence type="predicted"/>
<gene>
    <name evidence="2" type="ORF">Sliba_71230</name>
</gene>
<evidence type="ECO:0000313" key="2">
    <source>
        <dbReference type="EMBL" id="GFE26670.1"/>
    </source>
</evidence>
<comment type="caution">
    <text evidence="2">The sequence shown here is derived from an EMBL/GenBank/DDBJ whole genome shotgun (WGS) entry which is preliminary data.</text>
</comment>
<organism evidence="2 3">
    <name type="scientific">Streptomyces nigrescens</name>
    <dbReference type="NCBI Taxonomy" id="1920"/>
    <lineage>
        <taxon>Bacteria</taxon>
        <taxon>Bacillati</taxon>
        <taxon>Actinomycetota</taxon>
        <taxon>Actinomycetes</taxon>
        <taxon>Kitasatosporales</taxon>
        <taxon>Streptomycetaceae</taxon>
        <taxon>Streptomyces</taxon>
    </lineage>
</organism>
<evidence type="ECO:0000313" key="3">
    <source>
        <dbReference type="Proteomes" id="UP000429552"/>
    </source>
</evidence>
<dbReference type="Proteomes" id="UP000429552">
    <property type="component" value="Unassembled WGS sequence"/>
</dbReference>
<name>A0A640TUA5_STRNI</name>
<evidence type="ECO:0000256" key="1">
    <source>
        <dbReference type="SAM" id="MobiDB-lite"/>
    </source>
</evidence>
<dbReference type="EMBL" id="BLIP01000003">
    <property type="protein sequence ID" value="GFE26670.1"/>
    <property type="molecule type" value="Genomic_DNA"/>
</dbReference>
<reference evidence="2 3" key="1">
    <citation type="submission" date="2019-12" db="EMBL/GenBank/DDBJ databases">
        <title>Whole genome shotgun sequence of Streptomyces libani subsp. libani NBRC 13452.</title>
        <authorList>
            <person name="Ichikawa N."/>
            <person name="Kimura A."/>
            <person name="Kitahashi Y."/>
            <person name="Komaki H."/>
            <person name="Tamura T."/>
        </authorList>
    </citation>
    <scope>NUCLEOTIDE SEQUENCE [LARGE SCALE GENOMIC DNA]</scope>
    <source>
        <strain evidence="2 3">NBRC 13452</strain>
    </source>
</reference>
<dbReference type="AlphaFoldDB" id="A0A640TUA5"/>